<dbReference type="Pfam" id="PF01234">
    <property type="entry name" value="NNMT_PNMT_TEMT"/>
    <property type="match status" value="1"/>
</dbReference>
<sequence length="283" mass="32204">MSSKEVETQMFDDHCKSAREYLEFNWPDVMAIDDVDEGAAMPWIMDQFHRTFTEDRDFGERLLDVGTGPTIYQLISASRVLPHIVCSDIHQGALEEVRKWKNGDAGAFDWSSAMQHVSGLEGTGWEERQDQLRRAIKDTVFCDVHNENPLHPAVFRPFDTIISTYCLEGACFNKGRSTYKKAVKNVCSLLKPDGYIILLSYIGVTYYLKDGKKDPDNLRLDTDFVLKNLSEAGITVLEASEFKTPDREACSYSDVKSILYVVGKKYLKGDYLRLLSENNDHCV</sequence>
<dbReference type="GO" id="GO:0032259">
    <property type="term" value="P:methylation"/>
    <property type="evidence" value="ECO:0007669"/>
    <property type="project" value="UniProtKB-KW"/>
</dbReference>
<dbReference type="KEGG" id="bfo:118414821"/>
<reference evidence="5" key="1">
    <citation type="journal article" date="2020" name="Nat. Ecol. Evol.">
        <title>Deeply conserved synteny resolves early events in vertebrate evolution.</title>
        <authorList>
            <person name="Simakov O."/>
            <person name="Marletaz F."/>
            <person name="Yue J.X."/>
            <person name="O'Connell B."/>
            <person name="Jenkins J."/>
            <person name="Brandt A."/>
            <person name="Calef R."/>
            <person name="Tung C.H."/>
            <person name="Huang T.K."/>
            <person name="Schmutz J."/>
            <person name="Satoh N."/>
            <person name="Yu J.K."/>
            <person name="Putnam N.H."/>
            <person name="Green R.E."/>
            <person name="Rokhsar D.S."/>
        </authorList>
    </citation>
    <scope>NUCLEOTIDE SEQUENCE [LARGE SCALE GENOMIC DNA]</scope>
    <source>
        <strain evidence="5">S238N-H82</strain>
    </source>
</reference>
<reference evidence="6" key="2">
    <citation type="submission" date="2025-08" db="UniProtKB">
        <authorList>
            <consortium name="RefSeq"/>
        </authorList>
    </citation>
    <scope>IDENTIFICATION</scope>
    <source>
        <strain evidence="6">S238N-H82</strain>
        <tissue evidence="6">Testes</tissue>
    </source>
</reference>
<evidence type="ECO:0000256" key="4">
    <source>
        <dbReference type="ARBA" id="ARBA00022691"/>
    </source>
</evidence>
<dbReference type="PANTHER" id="PTHR10867:SF17">
    <property type="entry name" value="NICOTINAMIDE N-METHYLTRANSFERASE"/>
    <property type="match status" value="1"/>
</dbReference>
<dbReference type="GeneID" id="118414821"/>
<dbReference type="Gene3D" id="3.40.50.150">
    <property type="entry name" value="Vaccinia Virus protein VP39"/>
    <property type="match status" value="1"/>
</dbReference>
<keyword evidence="4" id="KW-0949">S-adenosyl-L-methionine</keyword>
<evidence type="ECO:0000313" key="6">
    <source>
        <dbReference type="RefSeq" id="XP_035674975.1"/>
    </source>
</evidence>
<dbReference type="GO" id="GO:0005829">
    <property type="term" value="C:cytosol"/>
    <property type="evidence" value="ECO:0000318"/>
    <property type="project" value="GO_Central"/>
</dbReference>
<organism evidence="5 6">
    <name type="scientific">Branchiostoma floridae</name>
    <name type="common">Florida lancelet</name>
    <name type="synonym">Amphioxus</name>
    <dbReference type="NCBI Taxonomy" id="7739"/>
    <lineage>
        <taxon>Eukaryota</taxon>
        <taxon>Metazoa</taxon>
        <taxon>Chordata</taxon>
        <taxon>Cephalochordata</taxon>
        <taxon>Leptocardii</taxon>
        <taxon>Amphioxiformes</taxon>
        <taxon>Branchiostomatidae</taxon>
        <taxon>Branchiostoma</taxon>
    </lineage>
</organism>
<dbReference type="Proteomes" id="UP000001554">
    <property type="component" value="Chromosome 4"/>
</dbReference>
<keyword evidence="3" id="KW-0808">Transferase</keyword>
<accession>A0A9J7MPT1</accession>
<dbReference type="AlphaFoldDB" id="A0A9J7MPT1"/>
<dbReference type="FunFam" id="3.40.50.150:FF:000620">
    <property type="entry name" value="Uncharacterized protein"/>
    <property type="match status" value="1"/>
</dbReference>
<evidence type="ECO:0000313" key="5">
    <source>
        <dbReference type="Proteomes" id="UP000001554"/>
    </source>
</evidence>
<dbReference type="OMA" id="MFIMATK"/>
<gene>
    <name evidence="6" type="primary">LOC118414821</name>
</gene>
<dbReference type="GO" id="GO:0008170">
    <property type="term" value="F:N-methyltransferase activity"/>
    <property type="evidence" value="ECO:0000318"/>
    <property type="project" value="GO_Central"/>
</dbReference>
<dbReference type="OrthoDB" id="10050085at2759"/>
<protein>
    <submittedName>
        <fullName evidence="6">Nicotinamide N-methyltransferase-like</fullName>
    </submittedName>
</protein>
<dbReference type="InterPro" id="IPR029063">
    <property type="entry name" value="SAM-dependent_MTases_sf"/>
</dbReference>
<evidence type="ECO:0000256" key="1">
    <source>
        <dbReference type="ARBA" id="ARBA00007996"/>
    </source>
</evidence>
<evidence type="ECO:0000256" key="2">
    <source>
        <dbReference type="ARBA" id="ARBA00022603"/>
    </source>
</evidence>
<keyword evidence="5" id="KW-1185">Reference proteome</keyword>
<name>A0A9J7MPT1_BRAFL</name>
<keyword evidence="2" id="KW-0489">Methyltransferase</keyword>
<dbReference type="InterPro" id="IPR000940">
    <property type="entry name" value="NNMT_TEMT_trans"/>
</dbReference>
<proteinExistence type="inferred from homology"/>
<dbReference type="SUPFAM" id="SSF53335">
    <property type="entry name" value="S-adenosyl-L-methionine-dependent methyltransferases"/>
    <property type="match status" value="1"/>
</dbReference>
<comment type="similarity">
    <text evidence="1">Belongs to the class I-like SAM-binding methyltransferase superfamily. NNMT/PNMT/TEMT family.</text>
</comment>
<dbReference type="PROSITE" id="PS51681">
    <property type="entry name" value="SAM_MT_NNMT_PNMT_TEMT"/>
    <property type="match status" value="1"/>
</dbReference>
<dbReference type="RefSeq" id="XP_035674975.1">
    <property type="nucleotide sequence ID" value="XM_035819082.1"/>
</dbReference>
<dbReference type="PANTHER" id="PTHR10867">
    <property type="entry name" value="NNMT/PNMT/TEMT FAMILY MEMBER"/>
    <property type="match status" value="1"/>
</dbReference>
<evidence type="ECO:0000256" key="3">
    <source>
        <dbReference type="ARBA" id="ARBA00022679"/>
    </source>
</evidence>